<keyword evidence="2" id="KW-0548">Nucleotidyltransferase</keyword>
<dbReference type="Pfam" id="PF01633">
    <property type="entry name" value="Choline_kinase"/>
    <property type="match status" value="1"/>
</dbReference>
<dbReference type="CDD" id="cd02523">
    <property type="entry name" value="PC_cytidylyltransferase"/>
    <property type="match status" value="1"/>
</dbReference>
<dbReference type="InterPro" id="IPR029044">
    <property type="entry name" value="Nucleotide-diphossugar_trans"/>
</dbReference>
<accession>A0ABT1SHJ9</accession>
<keyword evidence="1" id="KW-0808">Transferase</keyword>
<dbReference type="Gene3D" id="3.90.1200.10">
    <property type="match status" value="1"/>
</dbReference>
<comment type="caution">
    <text evidence="5">The sequence shown here is derived from an EMBL/GenBank/DDBJ whole genome shotgun (WGS) entry which is preliminary data.</text>
</comment>
<dbReference type="SUPFAM" id="SSF56112">
    <property type="entry name" value="Protein kinase-like (PK-like)"/>
    <property type="match status" value="1"/>
</dbReference>
<dbReference type="Gene3D" id="3.30.200.20">
    <property type="entry name" value="Phosphorylase Kinase, domain 1"/>
    <property type="match status" value="1"/>
</dbReference>
<keyword evidence="3" id="KW-0472">Membrane</keyword>
<keyword evidence="6" id="KW-1185">Reference proteome</keyword>
<evidence type="ECO:0000256" key="3">
    <source>
        <dbReference type="SAM" id="Phobius"/>
    </source>
</evidence>
<protein>
    <submittedName>
        <fullName evidence="5">Phosphotransferase</fullName>
    </submittedName>
</protein>
<dbReference type="SUPFAM" id="SSF53448">
    <property type="entry name" value="Nucleotide-diphospho-sugar transferases"/>
    <property type="match status" value="1"/>
</dbReference>
<keyword evidence="3" id="KW-1133">Transmembrane helix</keyword>
<dbReference type="Gene3D" id="3.90.550.10">
    <property type="entry name" value="Spore Coat Polysaccharide Biosynthesis Protein SpsA, Chain A"/>
    <property type="match status" value="1"/>
</dbReference>
<evidence type="ECO:0000259" key="4">
    <source>
        <dbReference type="Pfam" id="PF12804"/>
    </source>
</evidence>
<reference evidence="5 6" key="1">
    <citation type="submission" date="2022-06" db="EMBL/GenBank/DDBJ databases">
        <title>Isolation of gut microbiota from human fecal samples.</title>
        <authorList>
            <person name="Pamer E.G."/>
            <person name="Barat B."/>
            <person name="Waligurski E."/>
            <person name="Medina S."/>
            <person name="Paddock L."/>
            <person name="Mostad J."/>
        </authorList>
    </citation>
    <scope>NUCLEOTIDE SEQUENCE [LARGE SCALE GENOMIC DNA]</scope>
    <source>
        <strain evidence="5 6">DFI.6.1</strain>
    </source>
</reference>
<keyword evidence="3" id="KW-0812">Transmembrane</keyword>
<dbReference type="InterPro" id="IPR025877">
    <property type="entry name" value="MobA-like_NTP_Trfase"/>
</dbReference>
<dbReference type="PANTHER" id="PTHR43584">
    <property type="entry name" value="NUCLEOTIDYL TRANSFERASE"/>
    <property type="match status" value="1"/>
</dbReference>
<evidence type="ECO:0000313" key="6">
    <source>
        <dbReference type="Proteomes" id="UP001524435"/>
    </source>
</evidence>
<dbReference type="InterPro" id="IPR050065">
    <property type="entry name" value="GlmU-like"/>
</dbReference>
<gene>
    <name evidence="5" type="ORF">NE663_00305</name>
</gene>
<dbReference type="RefSeq" id="WP_102267663.1">
    <property type="nucleotide sequence ID" value="NZ_CALVCM010000022.1"/>
</dbReference>
<dbReference type="Proteomes" id="UP001524435">
    <property type="component" value="Unassembled WGS sequence"/>
</dbReference>
<proteinExistence type="predicted"/>
<dbReference type="InterPro" id="IPR011009">
    <property type="entry name" value="Kinase-like_dom_sf"/>
</dbReference>
<name>A0ABT1SHJ9_9FIRM</name>
<evidence type="ECO:0000313" key="5">
    <source>
        <dbReference type="EMBL" id="MCQ5120702.1"/>
    </source>
</evidence>
<evidence type="ECO:0000256" key="2">
    <source>
        <dbReference type="ARBA" id="ARBA00022695"/>
    </source>
</evidence>
<feature type="domain" description="MobA-like NTP transferase" evidence="4">
    <location>
        <begin position="70"/>
        <end position="185"/>
    </location>
</feature>
<dbReference type="CDD" id="cd05151">
    <property type="entry name" value="ChoK-like"/>
    <property type="match status" value="1"/>
</dbReference>
<dbReference type="PANTHER" id="PTHR43584:SF5">
    <property type="entry name" value="PROTEIN LICC"/>
    <property type="match status" value="1"/>
</dbReference>
<evidence type="ECO:0000256" key="1">
    <source>
        <dbReference type="ARBA" id="ARBA00022679"/>
    </source>
</evidence>
<dbReference type="Pfam" id="PF12804">
    <property type="entry name" value="NTP_transf_3"/>
    <property type="match status" value="1"/>
</dbReference>
<dbReference type="EMBL" id="JANGCH010000001">
    <property type="protein sequence ID" value="MCQ5120702.1"/>
    <property type="molecule type" value="Genomic_DNA"/>
</dbReference>
<sequence length="584" mass="69074">MTKAEFTILNHLYERGTERKNELPEVALTQILSDSLSYERLVGKGYIDRHSGKITAAGIQALEPYRVDNAIIMAAGASTRFVPLSLEKPKGLYEVKGKRLIDRQIEQLQEAGIKDITVVLGYKKEMFFYLKEKYQVKFIFNAAYNIKNNIESLYLARNEMKNTYICSCDNYFMDNPFHQYEYQSFYAGVTVRDRTNEMYVETDEQMRIVEMKKGKAEGLILMGHAFWQKPFASKFLELAEADRSIGMYDSLFWEWLVKDHLPELPPFYLKEYAANVIFEFDYFDELRKFDEQYIHHTQSKIISNIQSVFHCEEAKICHFRKVEEGMTNTSFIFQIDGVDYIYRHPGDGTENIINRSHEKRSLEIAKEWGFDPTYVYMDINEGWKISIYIPSFREPDYQNFDDTEKILAVLRRLHAIPVSVDYGMRPWEDALTMEELLVKKDPSCFHTFYPLKEKIGKLYQMTKADGVKKCFCHGDTYRPNWMIKADEDVILIDWEYSGYSDPGIDIGYYIVDAMYEFDQAEQFIRAYLKEDYNEQRCFHYMAYTAIIAYYWFVWAMYRESCGAIMGESLYQWYEMAKKYADHLL</sequence>
<feature type="transmembrane region" description="Helical" evidence="3">
    <location>
        <begin position="538"/>
        <end position="557"/>
    </location>
</feature>
<organism evidence="5 6">
    <name type="scientific">Massilicoli timonensis</name>
    <dbReference type="NCBI Taxonomy" id="2015901"/>
    <lineage>
        <taxon>Bacteria</taxon>
        <taxon>Bacillati</taxon>
        <taxon>Bacillota</taxon>
        <taxon>Erysipelotrichia</taxon>
        <taxon>Erysipelotrichales</taxon>
        <taxon>Erysipelotrichaceae</taxon>
        <taxon>Massilicoli</taxon>
    </lineage>
</organism>